<accession>A0A9N9CZF2</accession>
<dbReference type="GO" id="GO:0004497">
    <property type="term" value="F:monooxygenase activity"/>
    <property type="evidence" value="ECO:0007669"/>
    <property type="project" value="InterPro"/>
</dbReference>
<dbReference type="Proteomes" id="UP000789405">
    <property type="component" value="Unassembled WGS sequence"/>
</dbReference>
<dbReference type="AlphaFoldDB" id="A0A9N9CZF2"/>
<keyword evidence="5" id="KW-1185">Reference proteome</keyword>
<keyword evidence="2" id="KW-0479">Metal-binding</keyword>
<evidence type="ECO:0000313" key="5">
    <source>
        <dbReference type="Proteomes" id="UP000789405"/>
    </source>
</evidence>
<dbReference type="GO" id="GO:0005506">
    <property type="term" value="F:iron ion binding"/>
    <property type="evidence" value="ECO:0007669"/>
    <property type="project" value="InterPro"/>
</dbReference>
<reference evidence="4" key="1">
    <citation type="submission" date="2021-06" db="EMBL/GenBank/DDBJ databases">
        <authorList>
            <person name="Kallberg Y."/>
            <person name="Tangrot J."/>
            <person name="Rosling A."/>
        </authorList>
    </citation>
    <scope>NUCLEOTIDE SEQUENCE</scope>
    <source>
        <strain evidence="4">MA453B</strain>
    </source>
</reference>
<gene>
    <name evidence="4" type="ORF">DERYTH_LOCUS8424</name>
</gene>
<keyword evidence="3" id="KW-0408">Iron</keyword>
<dbReference type="Gene3D" id="1.10.630.10">
    <property type="entry name" value="Cytochrome P450"/>
    <property type="match status" value="1"/>
</dbReference>
<dbReference type="SUPFAM" id="SSF48264">
    <property type="entry name" value="Cytochrome P450"/>
    <property type="match status" value="1"/>
</dbReference>
<evidence type="ECO:0000256" key="3">
    <source>
        <dbReference type="ARBA" id="ARBA00023004"/>
    </source>
</evidence>
<dbReference type="InterPro" id="IPR001128">
    <property type="entry name" value="Cyt_P450"/>
</dbReference>
<evidence type="ECO:0000256" key="2">
    <source>
        <dbReference type="ARBA" id="ARBA00022723"/>
    </source>
</evidence>
<comment type="similarity">
    <text evidence="1">Belongs to the cytochrome P450 family.</text>
</comment>
<dbReference type="InterPro" id="IPR050182">
    <property type="entry name" value="Cytochrome_P450_fam2"/>
</dbReference>
<dbReference type="OrthoDB" id="2119687at2759"/>
<dbReference type="EMBL" id="CAJVPY010004348">
    <property type="protein sequence ID" value="CAG8616717.1"/>
    <property type="molecule type" value="Genomic_DNA"/>
</dbReference>
<protein>
    <submittedName>
        <fullName evidence="4">11008_t:CDS:1</fullName>
    </submittedName>
</protein>
<organism evidence="4 5">
    <name type="scientific">Dentiscutata erythropus</name>
    <dbReference type="NCBI Taxonomy" id="1348616"/>
    <lineage>
        <taxon>Eukaryota</taxon>
        <taxon>Fungi</taxon>
        <taxon>Fungi incertae sedis</taxon>
        <taxon>Mucoromycota</taxon>
        <taxon>Glomeromycotina</taxon>
        <taxon>Glomeromycetes</taxon>
        <taxon>Diversisporales</taxon>
        <taxon>Gigasporaceae</taxon>
        <taxon>Dentiscutata</taxon>
    </lineage>
</organism>
<dbReference type="GO" id="GO:0016705">
    <property type="term" value="F:oxidoreductase activity, acting on paired donors, with incorporation or reduction of molecular oxygen"/>
    <property type="evidence" value="ECO:0007669"/>
    <property type="project" value="InterPro"/>
</dbReference>
<proteinExistence type="inferred from homology"/>
<sequence>MNFPRVSKNIYPCVSVHVNTFGIPVTPNDYNNKFSYLYQKYGDICEFRLGGYRRIVLSKPDYFENLLPLSKNLAIFTKHEYSPGVNMLGNFGRGMFLNNNYESWKINKYFLLQSISTPGFNEEVIKSTIESFEKLDGYWNSLKESQSCDDDWLQMDLLKWTSRFMTDIISTITTGERGCSMETYYNTFNDKSKLENSPFDDPKLYNSDKFTRALVAYTRGLASFYYIHPFFIRNVPYYKNKANILQKNKDYVIKTLDSMIERRKFDFANTPQKLKSKNDLLTLLINHDAKSKMVESLSDENIRALLCDTFMAGSDTG</sequence>
<dbReference type="InterPro" id="IPR036396">
    <property type="entry name" value="Cyt_P450_sf"/>
</dbReference>
<comment type="caution">
    <text evidence="4">The sequence shown here is derived from an EMBL/GenBank/DDBJ whole genome shotgun (WGS) entry which is preliminary data.</text>
</comment>
<dbReference type="PANTHER" id="PTHR24300">
    <property type="entry name" value="CYTOCHROME P450 508A4-RELATED"/>
    <property type="match status" value="1"/>
</dbReference>
<name>A0A9N9CZF2_9GLOM</name>
<evidence type="ECO:0000313" key="4">
    <source>
        <dbReference type="EMBL" id="CAG8616717.1"/>
    </source>
</evidence>
<evidence type="ECO:0000256" key="1">
    <source>
        <dbReference type="ARBA" id="ARBA00010617"/>
    </source>
</evidence>
<dbReference type="Pfam" id="PF00067">
    <property type="entry name" value="p450"/>
    <property type="match status" value="1"/>
</dbReference>
<dbReference type="GO" id="GO:0020037">
    <property type="term" value="F:heme binding"/>
    <property type="evidence" value="ECO:0007669"/>
    <property type="project" value="InterPro"/>
</dbReference>